<accession>A0A6N2Y476</accession>
<organism evidence="2">
    <name type="scientific">Thomasclavelia ramosa</name>
    <dbReference type="NCBI Taxonomy" id="1547"/>
    <lineage>
        <taxon>Bacteria</taxon>
        <taxon>Bacillati</taxon>
        <taxon>Bacillota</taxon>
        <taxon>Erysipelotrichia</taxon>
        <taxon>Erysipelotrichales</taxon>
        <taxon>Coprobacillaceae</taxon>
        <taxon>Thomasclavelia</taxon>
    </lineage>
</organism>
<dbReference type="InterPro" id="IPR029063">
    <property type="entry name" value="SAM-dependent_MTases_sf"/>
</dbReference>
<keyword evidence="2" id="KW-0808">Transferase</keyword>
<keyword evidence="2" id="KW-0489">Methyltransferase</keyword>
<keyword evidence="2" id="KW-0830">Ubiquinone</keyword>
<dbReference type="GO" id="GO:0008168">
    <property type="term" value="F:methyltransferase activity"/>
    <property type="evidence" value="ECO:0007669"/>
    <property type="project" value="UniProtKB-KW"/>
</dbReference>
<dbReference type="EMBL" id="CACRTL010000013">
    <property type="protein sequence ID" value="VYT60993.1"/>
    <property type="molecule type" value="Genomic_DNA"/>
</dbReference>
<dbReference type="AlphaFoldDB" id="A0A6N2Y476"/>
<dbReference type="RefSeq" id="WP_156635193.1">
    <property type="nucleotide sequence ID" value="NZ_CACRTL010000013.1"/>
</dbReference>
<dbReference type="InterPro" id="IPR041698">
    <property type="entry name" value="Methyltransf_25"/>
</dbReference>
<name>A0A6N2Y476_9FIRM</name>
<dbReference type="SUPFAM" id="SSF53335">
    <property type="entry name" value="S-adenosyl-L-methionine-dependent methyltransferases"/>
    <property type="match status" value="1"/>
</dbReference>
<evidence type="ECO:0000259" key="1">
    <source>
        <dbReference type="Pfam" id="PF13649"/>
    </source>
</evidence>
<proteinExistence type="predicted"/>
<dbReference type="Pfam" id="PF13649">
    <property type="entry name" value="Methyltransf_25"/>
    <property type="match status" value="1"/>
</dbReference>
<dbReference type="GO" id="GO:0032259">
    <property type="term" value="P:methylation"/>
    <property type="evidence" value="ECO:0007669"/>
    <property type="project" value="UniProtKB-KW"/>
</dbReference>
<reference evidence="2" key="1">
    <citation type="submission" date="2019-11" db="EMBL/GenBank/DDBJ databases">
        <authorList>
            <person name="Feng L."/>
        </authorList>
    </citation>
    <scope>NUCLEOTIDE SEQUENCE</scope>
    <source>
        <strain evidence="2">CramosumLFYP8</strain>
    </source>
</reference>
<feature type="domain" description="Methyltransferase" evidence="1">
    <location>
        <begin position="17"/>
        <end position="83"/>
    </location>
</feature>
<dbReference type="CDD" id="cd02440">
    <property type="entry name" value="AdoMet_MTases"/>
    <property type="match status" value="1"/>
</dbReference>
<protein>
    <submittedName>
        <fullName evidence="2">Ubiquinone/menaquinone biosynthesis methyltransferase</fullName>
    </submittedName>
</protein>
<evidence type="ECO:0000313" key="2">
    <source>
        <dbReference type="EMBL" id="VYT60993.1"/>
    </source>
</evidence>
<gene>
    <name evidence="2" type="ORF">CRLFYP8_01597</name>
</gene>
<sequence>MLFIEYTYNQFCPNAKILDIGCGDGTIWLNNQNKISNNISITLADISLKMLEECQNNTQHLPQIKTIEEADCYYLPYLDKSFDNLEPLYKKKKQLYEYMQKYLNKNNLFYLTTHAGMFVARKRKKCR</sequence>
<dbReference type="Gene3D" id="3.40.50.150">
    <property type="entry name" value="Vaccinia Virus protein VP39"/>
    <property type="match status" value="1"/>
</dbReference>